<dbReference type="PROSITE" id="PS51462">
    <property type="entry name" value="NUDIX"/>
    <property type="match status" value="1"/>
</dbReference>
<name>A0A544QW12_9FIRM</name>
<organism evidence="2 3">
    <name type="scientific">Peptacetobacter hominis</name>
    <dbReference type="NCBI Taxonomy" id="2743610"/>
    <lineage>
        <taxon>Bacteria</taxon>
        <taxon>Bacillati</taxon>
        <taxon>Bacillota</taxon>
        <taxon>Clostridia</taxon>
        <taxon>Peptostreptococcales</taxon>
        <taxon>Peptostreptococcaceae</taxon>
        <taxon>Peptacetobacter</taxon>
    </lineage>
</organism>
<feature type="domain" description="Nudix hydrolase" evidence="1">
    <location>
        <begin position="2"/>
        <end position="129"/>
    </location>
</feature>
<proteinExistence type="predicted"/>
<dbReference type="OrthoDB" id="1848782at2"/>
<dbReference type="Pfam" id="PF00293">
    <property type="entry name" value="NUDIX"/>
    <property type="match status" value="1"/>
</dbReference>
<dbReference type="EMBL" id="SGJB01000006">
    <property type="protein sequence ID" value="TQQ84887.1"/>
    <property type="molecule type" value="Genomic_DNA"/>
</dbReference>
<gene>
    <name evidence="2" type="ORF">EXD82_04495</name>
</gene>
<dbReference type="Gene3D" id="3.90.79.10">
    <property type="entry name" value="Nucleoside Triphosphate Pyrophosphohydrolase"/>
    <property type="match status" value="1"/>
</dbReference>
<dbReference type="InterPro" id="IPR015797">
    <property type="entry name" value="NUDIX_hydrolase-like_dom_sf"/>
</dbReference>
<dbReference type="GO" id="GO:0016787">
    <property type="term" value="F:hydrolase activity"/>
    <property type="evidence" value="ECO:0007669"/>
    <property type="project" value="UniProtKB-KW"/>
</dbReference>
<comment type="caution">
    <text evidence="2">The sequence shown here is derived from an EMBL/GenBank/DDBJ whole genome shotgun (WGS) entry which is preliminary data.</text>
</comment>
<protein>
    <submittedName>
        <fullName evidence="2">NUDIX hydrolase</fullName>
    </submittedName>
</protein>
<accession>A0A544QW12</accession>
<evidence type="ECO:0000313" key="2">
    <source>
        <dbReference type="EMBL" id="TQQ84887.1"/>
    </source>
</evidence>
<dbReference type="AlphaFoldDB" id="A0A544QW12"/>
<sequence>MIVRRCSGGVVFHANQVLLVKNDRGEWTLPKGKISGTDMAQESAIERVKAETGVDVKLLDIAGDTIYEFFSRSRQQRVCNAINWFIMDAEKTDCKIDPEFLDGGFFKVKDAIEMLTHSKEKSLVEISYKKYKDAKKIVD</sequence>
<evidence type="ECO:0000259" key="1">
    <source>
        <dbReference type="PROSITE" id="PS51462"/>
    </source>
</evidence>
<dbReference type="Proteomes" id="UP000317863">
    <property type="component" value="Unassembled WGS sequence"/>
</dbReference>
<keyword evidence="2" id="KW-0378">Hydrolase</keyword>
<dbReference type="InterPro" id="IPR000086">
    <property type="entry name" value="NUDIX_hydrolase_dom"/>
</dbReference>
<evidence type="ECO:0000313" key="3">
    <source>
        <dbReference type="Proteomes" id="UP000317863"/>
    </source>
</evidence>
<dbReference type="SUPFAM" id="SSF55811">
    <property type="entry name" value="Nudix"/>
    <property type="match status" value="1"/>
</dbReference>
<dbReference type="RefSeq" id="WP_142535717.1">
    <property type="nucleotide sequence ID" value="NZ_SGJB01000006.1"/>
</dbReference>
<reference evidence="2 3" key="1">
    <citation type="submission" date="2019-02" db="EMBL/GenBank/DDBJ databases">
        <title>Peptostreptococcaceae bacterium ZHW00191 nov., a new bacterium isolated from the human gut.</title>
        <authorList>
            <person name="Zhou H.-W."/>
            <person name="Chen X.-J."/>
        </authorList>
    </citation>
    <scope>NUCLEOTIDE SEQUENCE [LARGE SCALE GENOMIC DNA]</scope>
    <source>
        <strain evidence="2 3">ZHW00191</strain>
    </source>
</reference>
<keyword evidence="3" id="KW-1185">Reference proteome</keyword>